<comment type="caution">
    <text evidence="5">The sequence shown here is derived from an EMBL/GenBank/DDBJ whole genome shotgun (WGS) entry which is preliminary data.</text>
</comment>
<evidence type="ECO:0000256" key="1">
    <source>
        <dbReference type="ARBA" id="ARBA00009156"/>
    </source>
</evidence>
<name>S9S3T0_9RHOB</name>
<dbReference type="HOGENOM" id="CLU_009281_7_1_5"/>
<dbReference type="PANTHER" id="PTHR10196">
    <property type="entry name" value="SUGAR KINASE"/>
    <property type="match status" value="1"/>
</dbReference>
<dbReference type="InterPro" id="IPR018484">
    <property type="entry name" value="FGGY_N"/>
</dbReference>
<dbReference type="PATRIC" id="fig|1123069.3.peg.1819"/>
<dbReference type="Gene3D" id="3.30.420.40">
    <property type="match status" value="1"/>
</dbReference>
<evidence type="ECO:0000313" key="6">
    <source>
        <dbReference type="Proteomes" id="UP000015346"/>
    </source>
</evidence>
<dbReference type="GO" id="GO:0004370">
    <property type="term" value="F:glycerol kinase activity"/>
    <property type="evidence" value="ECO:0007669"/>
    <property type="project" value="TreeGrafter"/>
</dbReference>
<dbReference type="RefSeq" id="WP_021097939.1">
    <property type="nucleotide sequence ID" value="NZ_KE557321.1"/>
</dbReference>
<organism evidence="5 6">
    <name type="scientific">Rubellimicrobium thermophilum DSM 16684</name>
    <dbReference type="NCBI Taxonomy" id="1123069"/>
    <lineage>
        <taxon>Bacteria</taxon>
        <taxon>Pseudomonadati</taxon>
        <taxon>Pseudomonadota</taxon>
        <taxon>Alphaproteobacteria</taxon>
        <taxon>Rhodobacterales</taxon>
        <taxon>Roseobacteraceae</taxon>
        <taxon>Rubellimicrobium</taxon>
    </lineage>
</organism>
<proteinExistence type="inferred from homology"/>
<gene>
    <name evidence="5" type="ORF">ruthe_01852</name>
</gene>
<comment type="similarity">
    <text evidence="1">Belongs to the FGGY kinase family.</text>
</comment>
<dbReference type="STRING" id="1123069.ruthe_01852"/>
<evidence type="ECO:0000259" key="4">
    <source>
        <dbReference type="Pfam" id="PF00370"/>
    </source>
</evidence>
<dbReference type="PANTHER" id="PTHR10196:SF69">
    <property type="entry name" value="GLYCEROL KINASE"/>
    <property type="match status" value="1"/>
</dbReference>
<dbReference type="AlphaFoldDB" id="S9S3T0"/>
<evidence type="ECO:0000256" key="3">
    <source>
        <dbReference type="ARBA" id="ARBA00022777"/>
    </source>
</evidence>
<dbReference type="GO" id="GO:0019563">
    <property type="term" value="P:glycerol catabolic process"/>
    <property type="evidence" value="ECO:0007669"/>
    <property type="project" value="TreeGrafter"/>
</dbReference>
<evidence type="ECO:0000256" key="2">
    <source>
        <dbReference type="ARBA" id="ARBA00022679"/>
    </source>
</evidence>
<keyword evidence="3 5" id="KW-0418">Kinase</keyword>
<dbReference type="InterPro" id="IPR043129">
    <property type="entry name" value="ATPase_NBD"/>
</dbReference>
<reference evidence="5 6" key="1">
    <citation type="journal article" date="2013" name="Stand. Genomic Sci.">
        <title>Genome sequence of the reddish-pigmented Rubellimicrobium thermophilum type strain (DSM 16684(T)), a member of the Roseobacter clade.</title>
        <authorList>
            <person name="Fiebig A."/>
            <person name="Riedel T."/>
            <person name="Gronow S."/>
            <person name="Petersen J."/>
            <person name="Klenk H.P."/>
            <person name="Goker M."/>
        </authorList>
    </citation>
    <scope>NUCLEOTIDE SEQUENCE [LARGE SCALE GENOMIC DNA]</scope>
    <source>
        <strain evidence="5 6">DSM 16684</strain>
    </source>
</reference>
<dbReference type="GO" id="GO:0005829">
    <property type="term" value="C:cytosol"/>
    <property type="evidence" value="ECO:0007669"/>
    <property type="project" value="TreeGrafter"/>
</dbReference>
<evidence type="ECO:0000313" key="5">
    <source>
        <dbReference type="EMBL" id="EPX84855.1"/>
    </source>
</evidence>
<accession>S9S3T0</accession>
<dbReference type="SUPFAM" id="SSF53067">
    <property type="entry name" value="Actin-like ATPase domain"/>
    <property type="match status" value="1"/>
</dbReference>
<dbReference type="Pfam" id="PF00370">
    <property type="entry name" value="FGGY_N"/>
    <property type="match status" value="1"/>
</dbReference>
<keyword evidence="2" id="KW-0808">Transferase</keyword>
<dbReference type="EMBL" id="AOLV01000019">
    <property type="protein sequence ID" value="EPX84855.1"/>
    <property type="molecule type" value="Genomic_DNA"/>
</dbReference>
<sequence length="164" mass="17552">MSRAVLAIDQGTTSTRAFLMGEDGRLRLLLQRHHAQHHPAPGRVEHDPLEILADLCLCFEAAPAGVEAAGLDNQGESCLGWDAATGEPVSPVLVWQDDRTEADCARLRADGAEALTRARAGLPVDPYFSASKLGWILRHVPAARDLARRGGCGLALRMPISATV</sequence>
<keyword evidence="6" id="KW-1185">Reference proteome</keyword>
<protein>
    <submittedName>
        <fullName evidence="5">Glycerol kinase</fullName>
    </submittedName>
</protein>
<feature type="domain" description="Carbohydrate kinase FGGY N-terminal" evidence="4">
    <location>
        <begin position="5"/>
        <end position="145"/>
    </location>
</feature>
<dbReference type="Proteomes" id="UP000015346">
    <property type="component" value="Unassembled WGS sequence"/>
</dbReference>